<dbReference type="AlphaFoldDB" id="A0A833YC24"/>
<comment type="caution">
    <text evidence="2">The sequence shown here is derived from an EMBL/GenBank/DDBJ whole genome shotgun (WGS) entry which is preliminary data.</text>
</comment>
<gene>
    <name evidence="2" type="ORF">HJG60_009543</name>
</gene>
<accession>A0A833YC24</accession>
<feature type="compositionally biased region" description="Gly residues" evidence="1">
    <location>
        <begin position="18"/>
        <end position="29"/>
    </location>
</feature>
<evidence type="ECO:0000313" key="3">
    <source>
        <dbReference type="Proteomes" id="UP000664940"/>
    </source>
</evidence>
<reference evidence="2 3" key="1">
    <citation type="journal article" date="2020" name="Nature">
        <title>Six reference-quality genomes reveal evolution of bat adaptations.</title>
        <authorList>
            <person name="Jebb D."/>
            <person name="Huang Z."/>
            <person name="Pippel M."/>
            <person name="Hughes G.M."/>
            <person name="Lavrichenko K."/>
            <person name="Devanna P."/>
            <person name="Winkler S."/>
            <person name="Jermiin L.S."/>
            <person name="Skirmuntt E.C."/>
            <person name="Katzourakis A."/>
            <person name="Burkitt-Gray L."/>
            <person name="Ray D.A."/>
            <person name="Sullivan K.A.M."/>
            <person name="Roscito J.G."/>
            <person name="Kirilenko B.M."/>
            <person name="Davalos L.M."/>
            <person name="Corthals A.P."/>
            <person name="Power M.L."/>
            <person name="Jones G."/>
            <person name="Ransome R.D."/>
            <person name="Dechmann D.K.N."/>
            <person name="Locatelli A.G."/>
            <person name="Puechmaille S.J."/>
            <person name="Fedrigo O."/>
            <person name="Jarvis E.D."/>
            <person name="Hiller M."/>
            <person name="Vernes S.C."/>
            <person name="Myers E.W."/>
            <person name="Teeling E.C."/>
        </authorList>
    </citation>
    <scope>NUCLEOTIDE SEQUENCE [LARGE SCALE GENOMIC DNA]</scope>
    <source>
        <strain evidence="2">Bat1K_MPI-CBG_1</strain>
    </source>
</reference>
<protein>
    <submittedName>
        <fullName evidence="2">Uncharacterized protein</fullName>
    </submittedName>
</protein>
<dbReference type="Proteomes" id="UP000664940">
    <property type="component" value="Unassembled WGS sequence"/>
</dbReference>
<dbReference type="EMBL" id="JABVXQ010000016">
    <property type="protein sequence ID" value="KAF6073410.1"/>
    <property type="molecule type" value="Genomic_DNA"/>
</dbReference>
<organism evidence="2 3">
    <name type="scientific">Phyllostomus discolor</name>
    <name type="common">pale spear-nosed bat</name>
    <dbReference type="NCBI Taxonomy" id="89673"/>
    <lineage>
        <taxon>Eukaryota</taxon>
        <taxon>Metazoa</taxon>
        <taxon>Chordata</taxon>
        <taxon>Craniata</taxon>
        <taxon>Vertebrata</taxon>
        <taxon>Euteleostomi</taxon>
        <taxon>Mammalia</taxon>
        <taxon>Eutheria</taxon>
        <taxon>Laurasiatheria</taxon>
        <taxon>Chiroptera</taxon>
        <taxon>Yangochiroptera</taxon>
        <taxon>Phyllostomidae</taxon>
        <taxon>Phyllostominae</taxon>
        <taxon>Phyllostomus</taxon>
    </lineage>
</organism>
<sequence length="149" mass="15734">MGPLFSLRPRAPLPALPPGGGAWKGGRGADPGPTSLPCLPPCGEGVGFRGLVDAADTPLFALRGCLLGWPSPRWGGPFSRRVARPSWGVRARVARLSVVLLGRSRSSVRCPRPSRCCRFPFLTGARCRDAAVVACPGWLVSRDGDGESF</sequence>
<proteinExistence type="predicted"/>
<evidence type="ECO:0000256" key="1">
    <source>
        <dbReference type="SAM" id="MobiDB-lite"/>
    </source>
</evidence>
<feature type="region of interest" description="Disordered" evidence="1">
    <location>
        <begin position="11"/>
        <end position="30"/>
    </location>
</feature>
<name>A0A833YC24_9CHIR</name>
<evidence type="ECO:0000313" key="2">
    <source>
        <dbReference type="EMBL" id="KAF6073410.1"/>
    </source>
</evidence>